<name>B4D7N6_9BACT</name>
<feature type="transmembrane region" description="Helical" evidence="5">
    <location>
        <begin position="15"/>
        <end position="33"/>
    </location>
</feature>
<comment type="caution">
    <text evidence="6">The sequence shown here is derived from an EMBL/GenBank/DDBJ whole genome shotgun (WGS) entry which is preliminary data.</text>
</comment>
<comment type="subcellular location">
    <subcellularLocation>
        <location evidence="1">Membrane</location>
    </subcellularLocation>
</comment>
<dbReference type="GO" id="GO:0016020">
    <property type="term" value="C:membrane"/>
    <property type="evidence" value="ECO:0007669"/>
    <property type="project" value="UniProtKB-SubCell"/>
</dbReference>
<evidence type="ECO:0000256" key="1">
    <source>
        <dbReference type="ARBA" id="ARBA00004370"/>
    </source>
</evidence>
<keyword evidence="3 5" id="KW-1133">Transmembrane helix</keyword>
<dbReference type="Proteomes" id="UP000005824">
    <property type="component" value="Unassembled WGS sequence"/>
</dbReference>
<evidence type="ECO:0000256" key="5">
    <source>
        <dbReference type="SAM" id="Phobius"/>
    </source>
</evidence>
<dbReference type="Gene3D" id="1.10.10.1740">
    <property type="entry name" value="Transmembrane protein 14-like"/>
    <property type="match status" value="1"/>
</dbReference>
<accession>B4D7N6</accession>
<dbReference type="InterPro" id="IPR005349">
    <property type="entry name" value="TMEM14"/>
</dbReference>
<protein>
    <recommendedName>
        <fullName evidence="8">Transmembrane protein</fullName>
    </recommendedName>
</protein>
<feature type="transmembrane region" description="Helical" evidence="5">
    <location>
        <begin position="40"/>
        <end position="57"/>
    </location>
</feature>
<evidence type="ECO:0000256" key="3">
    <source>
        <dbReference type="ARBA" id="ARBA00022989"/>
    </source>
</evidence>
<organism evidence="6 7">
    <name type="scientific">Chthoniobacter flavus Ellin428</name>
    <dbReference type="NCBI Taxonomy" id="497964"/>
    <lineage>
        <taxon>Bacteria</taxon>
        <taxon>Pseudomonadati</taxon>
        <taxon>Verrucomicrobiota</taxon>
        <taxon>Spartobacteria</taxon>
        <taxon>Chthoniobacterales</taxon>
        <taxon>Chthoniobacteraceae</taxon>
        <taxon>Chthoniobacter</taxon>
    </lineage>
</organism>
<feature type="transmembrane region" description="Helical" evidence="5">
    <location>
        <begin position="94"/>
        <end position="113"/>
    </location>
</feature>
<evidence type="ECO:0000313" key="6">
    <source>
        <dbReference type="EMBL" id="EDY17526.1"/>
    </source>
</evidence>
<evidence type="ECO:0000313" key="7">
    <source>
        <dbReference type="Proteomes" id="UP000005824"/>
    </source>
</evidence>
<keyword evidence="4 5" id="KW-0472">Membrane</keyword>
<evidence type="ECO:0000256" key="2">
    <source>
        <dbReference type="ARBA" id="ARBA00022692"/>
    </source>
</evidence>
<reference evidence="6 7" key="1">
    <citation type="journal article" date="2011" name="J. Bacteriol.">
        <title>Genome sequence of Chthoniobacter flavus Ellin428, an aerobic heterotrophic soil bacterium.</title>
        <authorList>
            <person name="Kant R."/>
            <person name="van Passel M.W."/>
            <person name="Palva A."/>
            <person name="Lucas S."/>
            <person name="Lapidus A."/>
            <person name="Glavina Del Rio T."/>
            <person name="Dalin E."/>
            <person name="Tice H."/>
            <person name="Bruce D."/>
            <person name="Goodwin L."/>
            <person name="Pitluck S."/>
            <person name="Larimer F.W."/>
            <person name="Land M.L."/>
            <person name="Hauser L."/>
            <person name="Sangwan P."/>
            <person name="de Vos W.M."/>
            <person name="Janssen P.H."/>
            <person name="Smidt H."/>
        </authorList>
    </citation>
    <scope>NUCLEOTIDE SEQUENCE [LARGE SCALE GENOMIC DNA]</scope>
    <source>
        <strain evidence="6 7">Ellin428</strain>
    </source>
</reference>
<keyword evidence="2 5" id="KW-0812">Transmembrane</keyword>
<sequence>MFSPYQRPMLDPTRLFYYLFGLLTLIGGIQAFVSVKSKPSLIAGGISGILLLVAGWLLQSGQIMPGLILGLIICLGLAGRFLPKFFKGGGWWPAGVEGWLGLIGLVLSVMALVKK</sequence>
<dbReference type="STRING" id="497964.CfE428DRAFT_4824"/>
<keyword evidence="7" id="KW-1185">Reference proteome</keyword>
<dbReference type="InParanoid" id="B4D7N6"/>
<dbReference type="Pfam" id="PF03647">
    <property type="entry name" value="Tmemb_14"/>
    <property type="match status" value="1"/>
</dbReference>
<feature type="transmembrane region" description="Helical" evidence="5">
    <location>
        <begin position="63"/>
        <end position="82"/>
    </location>
</feature>
<evidence type="ECO:0008006" key="8">
    <source>
        <dbReference type="Google" id="ProtNLM"/>
    </source>
</evidence>
<dbReference type="InterPro" id="IPR044890">
    <property type="entry name" value="TMEM14_sf"/>
</dbReference>
<evidence type="ECO:0000256" key="4">
    <source>
        <dbReference type="ARBA" id="ARBA00023136"/>
    </source>
</evidence>
<gene>
    <name evidence="6" type="ORF">CfE428DRAFT_4824</name>
</gene>
<proteinExistence type="predicted"/>
<dbReference type="AlphaFoldDB" id="B4D7N6"/>
<dbReference type="EMBL" id="ABVL01000018">
    <property type="protein sequence ID" value="EDY17526.1"/>
    <property type="molecule type" value="Genomic_DNA"/>
</dbReference>